<reference evidence="1" key="1">
    <citation type="submission" date="2014-09" db="EMBL/GenBank/DDBJ databases">
        <authorList>
            <person name="Magalhaes I.L.F."/>
            <person name="Oliveira U."/>
            <person name="Santos F.R."/>
            <person name="Vidigal T.H.D.A."/>
            <person name="Brescovit A.D."/>
            <person name="Santos A.J."/>
        </authorList>
    </citation>
    <scope>NUCLEOTIDE SEQUENCE</scope>
    <source>
        <tissue evidence="1">Shoot tissue taken approximately 20 cm above the soil surface</tissue>
    </source>
</reference>
<protein>
    <submittedName>
        <fullName evidence="1">Uncharacterized protein</fullName>
    </submittedName>
</protein>
<name>A0A0A9DRJ7_ARUDO</name>
<organism evidence="1">
    <name type="scientific">Arundo donax</name>
    <name type="common">Giant reed</name>
    <name type="synonym">Donax arundinaceus</name>
    <dbReference type="NCBI Taxonomy" id="35708"/>
    <lineage>
        <taxon>Eukaryota</taxon>
        <taxon>Viridiplantae</taxon>
        <taxon>Streptophyta</taxon>
        <taxon>Embryophyta</taxon>
        <taxon>Tracheophyta</taxon>
        <taxon>Spermatophyta</taxon>
        <taxon>Magnoliopsida</taxon>
        <taxon>Liliopsida</taxon>
        <taxon>Poales</taxon>
        <taxon>Poaceae</taxon>
        <taxon>PACMAD clade</taxon>
        <taxon>Arundinoideae</taxon>
        <taxon>Arundineae</taxon>
        <taxon>Arundo</taxon>
    </lineage>
</organism>
<sequence>MFFFACLQLLLTPRVKQVLKHFESDIGLT</sequence>
<accession>A0A0A9DRJ7</accession>
<proteinExistence type="predicted"/>
<evidence type="ECO:0000313" key="1">
    <source>
        <dbReference type="EMBL" id="JAD89318.1"/>
    </source>
</evidence>
<dbReference type="AlphaFoldDB" id="A0A0A9DRJ7"/>
<reference evidence="1" key="2">
    <citation type="journal article" date="2015" name="Data Brief">
        <title>Shoot transcriptome of the giant reed, Arundo donax.</title>
        <authorList>
            <person name="Barrero R.A."/>
            <person name="Guerrero F.D."/>
            <person name="Moolhuijzen P."/>
            <person name="Goolsby J.A."/>
            <person name="Tidwell J."/>
            <person name="Bellgard S.E."/>
            <person name="Bellgard M.I."/>
        </authorList>
    </citation>
    <scope>NUCLEOTIDE SEQUENCE</scope>
    <source>
        <tissue evidence="1">Shoot tissue taken approximately 20 cm above the soil surface</tissue>
    </source>
</reference>
<dbReference type="EMBL" id="GBRH01208577">
    <property type="protein sequence ID" value="JAD89318.1"/>
    <property type="molecule type" value="Transcribed_RNA"/>
</dbReference>